<keyword evidence="3" id="KW-1185">Reference proteome</keyword>
<feature type="chain" id="PRO_5009744204" evidence="1">
    <location>
        <begin position="19"/>
        <end position="154"/>
    </location>
</feature>
<dbReference type="AlphaFoldDB" id="A0A078L3L8"/>
<protein>
    <submittedName>
        <fullName evidence="2">Uncharacterized protein</fullName>
    </submittedName>
</protein>
<dbReference type="OrthoDB" id="5640090at2"/>
<gene>
    <name evidence="2" type="ORF">BN59_02848</name>
</gene>
<organism evidence="2 3">
    <name type="scientific">Legionella massiliensis</name>
    <dbReference type="NCBI Taxonomy" id="1034943"/>
    <lineage>
        <taxon>Bacteria</taxon>
        <taxon>Pseudomonadati</taxon>
        <taxon>Pseudomonadota</taxon>
        <taxon>Gammaproteobacteria</taxon>
        <taxon>Legionellales</taxon>
        <taxon>Legionellaceae</taxon>
        <taxon>Legionella</taxon>
    </lineage>
</organism>
<sequence>MKKIIFFVLLALGSQIYASDASYLFFQSASQASLTKLDKNNYRLTLEESPRYINYFTDRPIRKSGIFSLSKFFSLWSNKKIKNNFTDSPPNVALSMVSKDRKRHNFIAIVSKPVYKEGIVSYQIHPLNNYSLQPDQFKYVMLFFDDIHWNPGGF</sequence>
<evidence type="ECO:0000313" key="3">
    <source>
        <dbReference type="Proteomes" id="UP000044071"/>
    </source>
</evidence>
<evidence type="ECO:0000256" key="1">
    <source>
        <dbReference type="SAM" id="SignalP"/>
    </source>
</evidence>
<dbReference type="eggNOG" id="ENOG5031EY8">
    <property type="taxonomic scope" value="Bacteria"/>
</dbReference>
<proteinExistence type="predicted"/>
<dbReference type="RefSeq" id="WP_044011665.1">
    <property type="nucleotide sequence ID" value="NZ_CCVW01000003.1"/>
</dbReference>
<name>A0A078L3L8_9GAMM</name>
<evidence type="ECO:0000313" key="2">
    <source>
        <dbReference type="EMBL" id="CDZ78538.1"/>
    </source>
</evidence>
<reference evidence="2 3" key="1">
    <citation type="submission" date="2014-06" db="EMBL/GenBank/DDBJ databases">
        <authorList>
            <person name="Urmite Genomes Urmite Genomes"/>
        </authorList>
    </citation>
    <scope>NUCLEOTIDE SEQUENCE [LARGE SCALE GENOMIC DNA]</scope>
</reference>
<dbReference type="Proteomes" id="UP000044071">
    <property type="component" value="Unassembled WGS sequence"/>
</dbReference>
<feature type="signal peptide" evidence="1">
    <location>
        <begin position="1"/>
        <end position="18"/>
    </location>
</feature>
<accession>A0A078L3L8</accession>
<keyword evidence="1" id="KW-0732">Signal</keyword>
<dbReference type="EMBL" id="CCSB01000003">
    <property type="protein sequence ID" value="CDZ78538.1"/>
    <property type="molecule type" value="Genomic_DNA"/>
</dbReference>